<dbReference type="GeneID" id="98003599"/>
<reference evidence="2 3" key="1">
    <citation type="submission" date="2008-10" db="EMBL/GenBank/DDBJ databases">
        <title>Draft genome sequence of Collinsella stercoris (DSM 13279).</title>
        <authorList>
            <person name="Sudarsanam P."/>
            <person name="Ley R."/>
            <person name="Guruge J."/>
            <person name="Turnbaugh P.J."/>
            <person name="Mahowald M."/>
            <person name="Liep D."/>
            <person name="Gordon J."/>
        </authorList>
    </citation>
    <scope>NUCLEOTIDE SEQUENCE [LARGE SCALE GENOMIC DNA]</scope>
    <source>
        <strain evidence="2 3">DSM 13279</strain>
    </source>
</reference>
<comment type="similarity">
    <text evidence="1">Belongs to the UPF0111 family.</text>
</comment>
<dbReference type="Gene3D" id="1.20.58.220">
    <property type="entry name" value="Phosphate transport system protein phou homolog 2, domain 2"/>
    <property type="match status" value="1"/>
</dbReference>
<dbReference type="InterPro" id="IPR038078">
    <property type="entry name" value="PhoU-like_sf"/>
</dbReference>
<dbReference type="HOGENOM" id="CLU_086031_1_0_11"/>
<evidence type="ECO:0000313" key="2">
    <source>
        <dbReference type="EMBL" id="EEA89881.1"/>
    </source>
</evidence>
<dbReference type="EMBL" id="ABXJ01000111">
    <property type="protein sequence ID" value="EEA89881.1"/>
    <property type="molecule type" value="Genomic_DNA"/>
</dbReference>
<proteinExistence type="inferred from homology"/>
<dbReference type="InterPro" id="IPR052912">
    <property type="entry name" value="UPF0111_domain"/>
</dbReference>
<keyword evidence="3" id="KW-1185">Reference proteome</keyword>
<gene>
    <name evidence="2" type="ORF">COLSTE_01947</name>
</gene>
<reference evidence="2 3" key="2">
    <citation type="submission" date="2008-10" db="EMBL/GenBank/DDBJ databases">
        <authorList>
            <person name="Fulton L."/>
            <person name="Clifton S."/>
            <person name="Fulton B."/>
            <person name="Xu J."/>
            <person name="Minx P."/>
            <person name="Pepin K.H."/>
            <person name="Johnson M."/>
            <person name="Thiruvilangam P."/>
            <person name="Bhonagiri V."/>
            <person name="Nash W.E."/>
            <person name="Mardis E.R."/>
            <person name="Wilson R.K."/>
        </authorList>
    </citation>
    <scope>NUCLEOTIDE SEQUENCE [LARGE SCALE GENOMIC DNA]</scope>
    <source>
        <strain evidence="2 3">DSM 13279</strain>
    </source>
</reference>
<evidence type="ECO:0000256" key="1">
    <source>
        <dbReference type="ARBA" id="ARBA00008591"/>
    </source>
</evidence>
<evidence type="ECO:0000313" key="3">
    <source>
        <dbReference type="Proteomes" id="UP000003560"/>
    </source>
</evidence>
<dbReference type="SUPFAM" id="SSF109755">
    <property type="entry name" value="PhoU-like"/>
    <property type="match status" value="1"/>
</dbReference>
<organism evidence="2 3">
    <name type="scientific">Collinsella stercoris DSM 13279</name>
    <dbReference type="NCBI Taxonomy" id="445975"/>
    <lineage>
        <taxon>Bacteria</taxon>
        <taxon>Bacillati</taxon>
        <taxon>Actinomycetota</taxon>
        <taxon>Coriobacteriia</taxon>
        <taxon>Coriobacteriales</taxon>
        <taxon>Coriobacteriaceae</taxon>
        <taxon>Collinsella</taxon>
    </lineage>
</organism>
<dbReference type="Pfam" id="PF01865">
    <property type="entry name" value="PhoU_div"/>
    <property type="match status" value="1"/>
</dbReference>
<dbReference type="PANTHER" id="PTHR37298:SF1">
    <property type="entry name" value="UPF0111 PROTEIN YKAA"/>
    <property type="match status" value="1"/>
</dbReference>
<dbReference type="InterPro" id="IPR018445">
    <property type="entry name" value="Put_Phosphate_transp_reg"/>
</dbReference>
<sequence length="207" mass="23416">MAKKNDSFYWDNFSVCAKAACDAARLLDEIMRNFDPSKIEEAVNAMHEIEQTADEKNHEISDALVSAFITPIEREDIAMLSDCLDAVVDHIEGVLHRIYFTNVQEMRPSALKMSTKIVDACDSMAELIRRLPQFKQSKGLHEAIIAINTVEGDCDTLFIESMRELHTTETDPMAVIAWRDVYTFLEICADSCETVAEMVENIVMKNS</sequence>
<dbReference type="PANTHER" id="PTHR37298">
    <property type="entry name" value="UPF0111 PROTEIN YKAA"/>
    <property type="match status" value="1"/>
</dbReference>
<name>B6GCW9_9ACTN</name>
<evidence type="ECO:0008006" key="4">
    <source>
        <dbReference type="Google" id="ProtNLM"/>
    </source>
</evidence>
<accession>B6GCW9</accession>
<dbReference type="OrthoDB" id="9797568at2"/>
<dbReference type="eggNOG" id="COG1392">
    <property type="taxonomic scope" value="Bacteria"/>
</dbReference>
<dbReference type="RefSeq" id="WP_006721576.1">
    <property type="nucleotide sequence ID" value="NZ_CP085935.1"/>
</dbReference>
<dbReference type="AlphaFoldDB" id="B6GCW9"/>
<dbReference type="Proteomes" id="UP000003560">
    <property type="component" value="Unassembled WGS sequence"/>
</dbReference>
<dbReference type="STRING" id="445975.COLSTE_01947"/>
<comment type="caution">
    <text evidence="2">The sequence shown here is derived from an EMBL/GenBank/DDBJ whole genome shotgun (WGS) entry which is preliminary data.</text>
</comment>
<protein>
    <recommendedName>
        <fullName evidence="4">TIGR00153 family protein</fullName>
    </recommendedName>
</protein>